<sequence>MNLSSIWRAMLASGVALACVAAAAGALAQDHGGRAGGFHGQPRFQGHSGFHGHPSFRGHPDFHGRDFGRFAPRESVRWRGGRWSHGWHSGRYAWWWVVDGVWYIYPEPVYPYPTYVPPAVIVQVPPPVPSGLPPASAWYYCDDPQGYFPYVASCDVPWRAIPVQP</sequence>
<accession>A0A1B4FLZ1</accession>
<feature type="signal peptide" evidence="1">
    <location>
        <begin position="1"/>
        <end position="18"/>
    </location>
</feature>
<name>A0A1B4FLZ1_9BURK</name>
<organism evidence="2 3">
    <name type="scientific">Burkholderia mayonis</name>
    <dbReference type="NCBI Taxonomy" id="1385591"/>
    <lineage>
        <taxon>Bacteria</taxon>
        <taxon>Pseudomonadati</taxon>
        <taxon>Pseudomonadota</taxon>
        <taxon>Betaproteobacteria</taxon>
        <taxon>Burkholderiales</taxon>
        <taxon>Burkholderiaceae</taxon>
        <taxon>Burkholderia</taxon>
        <taxon>pseudomallei group</taxon>
    </lineage>
</organism>
<dbReference type="EMBL" id="CP013387">
    <property type="protein sequence ID" value="AOJ04676.1"/>
    <property type="molecule type" value="Genomic_DNA"/>
</dbReference>
<protein>
    <recommendedName>
        <fullName evidence="4">Lipoprotein</fullName>
    </recommendedName>
</protein>
<proteinExistence type="predicted"/>
<dbReference type="KEGG" id="buu:WS70_23145"/>
<keyword evidence="1" id="KW-0732">Signal</keyword>
<dbReference type="AlphaFoldDB" id="A0A1B4FLZ1"/>
<keyword evidence="3" id="KW-1185">Reference proteome</keyword>
<evidence type="ECO:0000256" key="1">
    <source>
        <dbReference type="SAM" id="SignalP"/>
    </source>
</evidence>
<reference evidence="2 3" key="1">
    <citation type="submission" date="2015-12" db="EMBL/GenBank/DDBJ databases">
        <title>Diversity of Burkholderia near neighbor genomes.</title>
        <authorList>
            <person name="Sahl J."/>
            <person name="Wagner D."/>
            <person name="Keim P."/>
        </authorList>
    </citation>
    <scope>NUCLEOTIDE SEQUENCE [LARGE SCALE GENOMIC DNA]</scope>
    <source>
        <strain evidence="2 3">BDU6</strain>
    </source>
</reference>
<dbReference type="Proteomes" id="UP000062519">
    <property type="component" value="Chromosome 2"/>
</dbReference>
<evidence type="ECO:0000313" key="2">
    <source>
        <dbReference type="EMBL" id="AOJ04676.1"/>
    </source>
</evidence>
<gene>
    <name evidence="2" type="ORF">WS70_23145</name>
</gene>
<evidence type="ECO:0008006" key="4">
    <source>
        <dbReference type="Google" id="ProtNLM"/>
    </source>
</evidence>
<dbReference type="RefSeq" id="WP_059598183.1">
    <property type="nucleotide sequence ID" value="NZ_CP013387.1"/>
</dbReference>
<feature type="chain" id="PRO_5015341369" description="Lipoprotein" evidence="1">
    <location>
        <begin position="19"/>
        <end position="165"/>
    </location>
</feature>
<evidence type="ECO:0000313" key="3">
    <source>
        <dbReference type="Proteomes" id="UP000062519"/>
    </source>
</evidence>